<comment type="cofactor">
    <cofactor evidence="1">
        <name>Mg(2+)</name>
        <dbReference type="ChEBI" id="CHEBI:18420"/>
    </cofactor>
</comment>
<dbReference type="AlphaFoldDB" id="A0A2Z4J7E2"/>
<dbReference type="Pfam" id="PF00391">
    <property type="entry name" value="PEP-utilizers"/>
    <property type="match status" value="1"/>
</dbReference>
<evidence type="ECO:0000256" key="6">
    <source>
        <dbReference type="ARBA" id="ARBA00021623"/>
    </source>
</evidence>
<feature type="region of interest" description="Disordered" evidence="15">
    <location>
        <begin position="1"/>
        <end position="151"/>
    </location>
</feature>
<dbReference type="SUPFAM" id="SSF52009">
    <property type="entry name" value="Phosphohistidine domain"/>
    <property type="match status" value="1"/>
</dbReference>
<keyword evidence="11" id="KW-0067">ATP-binding</keyword>
<keyword evidence="10" id="KW-0418">Kinase</keyword>
<comment type="function">
    <text evidence="2">Catalyzes the phosphorylation of pyruvate to phosphoenolpyruvate.</text>
</comment>
<evidence type="ECO:0000313" key="19">
    <source>
        <dbReference type="Proteomes" id="UP000249616"/>
    </source>
</evidence>
<dbReference type="KEGG" id="scad:DN051_33950"/>
<evidence type="ECO:0000259" key="17">
    <source>
        <dbReference type="Pfam" id="PF01326"/>
    </source>
</evidence>
<keyword evidence="19" id="KW-1185">Reference proteome</keyword>
<name>A0A2Z4J7E2_9ACTN</name>
<evidence type="ECO:0000256" key="11">
    <source>
        <dbReference type="ARBA" id="ARBA00022840"/>
    </source>
</evidence>
<dbReference type="GO" id="GO:0046872">
    <property type="term" value="F:metal ion binding"/>
    <property type="evidence" value="ECO:0007669"/>
    <property type="project" value="UniProtKB-KW"/>
</dbReference>
<feature type="domain" description="PEP-utilising enzyme mobile" evidence="16">
    <location>
        <begin position="428"/>
        <end position="499"/>
    </location>
</feature>
<evidence type="ECO:0000256" key="9">
    <source>
        <dbReference type="ARBA" id="ARBA00022741"/>
    </source>
</evidence>
<evidence type="ECO:0000256" key="2">
    <source>
        <dbReference type="ARBA" id="ARBA00002988"/>
    </source>
</evidence>
<comment type="pathway">
    <text evidence="3">Carbohydrate biosynthesis; gluconeogenesis.</text>
</comment>
<dbReference type="GO" id="GO:0005524">
    <property type="term" value="F:ATP binding"/>
    <property type="evidence" value="ECO:0007669"/>
    <property type="project" value="UniProtKB-KW"/>
</dbReference>
<proteinExistence type="inferred from homology"/>
<protein>
    <recommendedName>
        <fullName evidence="6">Phosphoenolpyruvate synthase</fullName>
        <ecNumber evidence="5">2.7.9.2</ecNumber>
    </recommendedName>
    <alternativeName>
        <fullName evidence="13">Pyruvate, water dikinase</fullName>
    </alternativeName>
</protein>
<feature type="compositionally biased region" description="Low complexity" evidence="15">
    <location>
        <begin position="89"/>
        <end position="101"/>
    </location>
</feature>
<evidence type="ECO:0000256" key="12">
    <source>
        <dbReference type="ARBA" id="ARBA00022842"/>
    </source>
</evidence>
<evidence type="ECO:0000256" key="3">
    <source>
        <dbReference type="ARBA" id="ARBA00004742"/>
    </source>
</evidence>
<evidence type="ECO:0000313" key="18">
    <source>
        <dbReference type="EMBL" id="AWW41064.1"/>
    </source>
</evidence>
<dbReference type="InterPro" id="IPR002192">
    <property type="entry name" value="PPDK_AMP/ATP-bd"/>
</dbReference>
<feature type="domain" description="Pyruvate phosphate dikinase AMP/ATP-binding" evidence="17">
    <location>
        <begin position="209"/>
        <end position="323"/>
    </location>
</feature>
<feature type="compositionally biased region" description="Basic residues" evidence="15">
    <location>
        <begin position="114"/>
        <end position="123"/>
    </location>
</feature>
<evidence type="ECO:0000256" key="14">
    <source>
        <dbReference type="ARBA" id="ARBA00047700"/>
    </source>
</evidence>
<organism evidence="18 19">
    <name type="scientific">Streptomyces cadmiisoli</name>
    <dbReference type="NCBI Taxonomy" id="2184053"/>
    <lineage>
        <taxon>Bacteria</taxon>
        <taxon>Bacillati</taxon>
        <taxon>Actinomycetota</taxon>
        <taxon>Actinomycetes</taxon>
        <taxon>Kitasatosporales</taxon>
        <taxon>Streptomycetaceae</taxon>
        <taxon>Streptomyces</taxon>
        <taxon>Streptomyces aurantiacus group</taxon>
    </lineage>
</organism>
<sequence length="504" mass="51613">MARRARGPAAARRADGRRPGGRRPGPDPAGVRALPPAERPVQGAVHPLAVARRRDQRPPRRRLRRGTGERTRRGARAGRADPRPPGRRTPPVRALCGPAGPRADRPAGRAAQGVHRRPVRLVPRRLDGTPPRPAAHAGDRAGGRGAREDAPVSATGAVLRLTGALGDGDRGTVGGKAVGLAALLRAGAAIPDTWVVPVGAEPADADLARCAAAAPRWAVRSSATVEDGTGLSYAGMFRSELDVPAGGLAEAVAAVRASARSDRVAAYRGRLAEGHHDVGMAVLLQPFRAPERSGLWLGRGPGRGRLEWTSGSGDALVSGAVTPAWEEWTQQGRADGSEREALESGGRPVGAACLALQETLGVPADLEFALLDTGPVWLQFRPMTAELGDAAGPRAGAGGGVVHGTAASGGLVTARGLRLRDVDDPGWQPGAVLLTEQTDPDWVPLMAQAAALVTAEGGMLCHAAIVARELGVPCVTGVGAAALARLASGGPLRVDGSAGTVAML</sequence>
<dbReference type="InterPro" id="IPR013815">
    <property type="entry name" value="ATP_grasp_subdomain_1"/>
</dbReference>
<evidence type="ECO:0000256" key="5">
    <source>
        <dbReference type="ARBA" id="ARBA00011996"/>
    </source>
</evidence>
<dbReference type="GO" id="GO:0008986">
    <property type="term" value="F:pyruvate, water dikinase activity"/>
    <property type="evidence" value="ECO:0007669"/>
    <property type="project" value="UniProtKB-EC"/>
</dbReference>
<dbReference type="EC" id="2.7.9.2" evidence="5"/>
<evidence type="ECO:0000256" key="13">
    <source>
        <dbReference type="ARBA" id="ARBA00033470"/>
    </source>
</evidence>
<dbReference type="PANTHER" id="PTHR43030">
    <property type="entry name" value="PHOSPHOENOLPYRUVATE SYNTHASE"/>
    <property type="match status" value="1"/>
</dbReference>
<keyword evidence="9" id="KW-0547">Nucleotide-binding</keyword>
<accession>A0A2Z4J7E2</accession>
<keyword evidence="12" id="KW-0460">Magnesium</keyword>
<comment type="similarity">
    <text evidence="4">Belongs to the PEP-utilizing enzyme family.</text>
</comment>
<dbReference type="Proteomes" id="UP000249616">
    <property type="component" value="Chromosome"/>
</dbReference>
<dbReference type="Gene3D" id="3.30.1490.20">
    <property type="entry name" value="ATP-grasp fold, A domain"/>
    <property type="match status" value="1"/>
</dbReference>
<feature type="compositionally biased region" description="Basic and acidic residues" evidence="15">
    <location>
        <begin position="137"/>
        <end position="150"/>
    </location>
</feature>
<evidence type="ECO:0000256" key="7">
    <source>
        <dbReference type="ARBA" id="ARBA00022679"/>
    </source>
</evidence>
<gene>
    <name evidence="18" type="ORF">DN051_33950</name>
</gene>
<dbReference type="InterPro" id="IPR006319">
    <property type="entry name" value="PEP_synth"/>
</dbReference>
<dbReference type="SUPFAM" id="SSF56059">
    <property type="entry name" value="Glutathione synthetase ATP-binding domain-like"/>
    <property type="match status" value="1"/>
</dbReference>
<keyword evidence="7" id="KW-0808">Transferase</keyword>
<dbReference type="InterPro" id="IPR008279">
    <property type="entry name" value="PEP-util_enz_mobile_dom"/>
</dbReference>
<comment type="catalytic activity">
    <reaction evidence="14">
        <text>pyruvate + ATP + H2O = phosphoenolpyruvate + AMP + phosphate + 2 H(+)</text>
        <dbReference type="Rhea" id="RHEA:11364"/>
        <dbReference type="ChEBI" id="CHEBI:15361"/>
        <dbReference type="ChEBI" id="CHEBI:15377"/>
        <dbReference type="ChEBI" id="CHEBI:15378"/>
        <dbReference type="ChEBI" id="CHEBI:30616"/>
        <dbReference type="ChEBI" id="CHEBI:43474"/>
        <dbReference type="ChEBI" id="CHEBI:58702"/>
        <dbReference type="ChEBI" id="CHEBI:456215"/>
        <dbReference type="EC" id="2.7.9.2"/>
    </reaction>
</comment>
<dbReference type="Pfam" id="PF01326">
    <property type="entry name" value="PPDK_N"/>
    <property type="match status" value="1"/>
</dbReference>
<dbReference type="Gene3D" id="3.50.30.10">
    <property type="entry name" value="Phosphohistidine domain"/>
    <property type="match status" value="1"/>
</dbReference>
<evidence type="ECO:0000256" key="10">
    <source>
        <dbReference type="ARBA" id="ARBA00022777"/>
    </source>
</evidence>
<dbReference type="EMBL" id="CP030073">
    <property type="protein sequence ID" value="AWW41064.1"/>
    <property type="molecule type" value="Genomic_DNA"/>
</dbReference>
<evidence type="ECO:0000256" key="15">
    <source>
        <dbReference type="SAM" id="MobiDB-lite"/>
    </source>
</evidence>
<evidence type="ECO:0000259" key="16">
    <source>
        <dbReference type="Pfam" id="PF00391"/>
    </source>
</evidence>
<dbReference type="PANTHER" id="PTHR43030:SF1">
    <property type="entry name" value="PHOSPHOENOLPYRUVATE SYNTHASE"/>
    <property type="match status" value="1"/>
</dbReference>
<feature type="compositionally biased region" description="Basic and acidic residues" evidence="15">
    <location>
        <begin position="66"/>
        <end position="84"/>
    </location>
</feature>
<evidence type="ECO:0000256" key="1">
    <source>
        <dbReference type="ARBA" id="ARBA00001946"/>
    </source>
</evidence>
<reference evidence="18 19" key="1">
    <citation type="journal article" date="2019" name="Int. J. Syst. Evol. Microbiol.">
        <title>Streptomyces cadmiisoli sp. nov., a novel actinomycete isolated from cadmium-contaminated soil.</title>
        <authorList>
            <person name="Li K."/>
            <person name="Tang X."/>
            <person name="Zhao J."/>
            <person name="Guo Y."/>
            <person name="Tang Y."/>
            <person name="Gao J."/>
        </authorList>
    </citation>
    <scope>NUCLEOTIDE SEQUENCE [LARGE SCALE GENOMIC DNA]</scope>
    <source>
        <strain evidence="18 19">ZFG47</strain>
    </source>
</reference>
<evidence type="ECO:0000256" key="4">
    <source>
        <dbReference type="ARBA" id="ARBA00007837"/>
    </source>
</evidence>
<evidence type="ECO:0000256" key="8">
    <source>
        <dbReference type="ARBA" id="ARBA00022723"/>
    </source>
</evidence>
<keyword evidence="8" id="KW-0479">Metal-binding</keyword>
<dbReference type="InterPro" id="IPR036637">
    <property type="entry name" value="Phosphohistidine_dom_sf"/>
</dbReference>